<dbReference type="PROSITE" id="PS50109">
    <property type="entry name" value="HIS_KIN"/>
    <property type="match status" value="1"/>
</dbReference>
<dbReference type="InterPro" id="IPR001789">
    <property type="entry name" value="Sig_transdc_resp-reg_receiver"/>
</dbReference>
<dbReference type="PANTHER" id="PTHR43065:SF42">
    <property type="entry name" value="TWO-COMPONENT SENSOR PPRA"/>
    <property type="match status" value="1"/>
</dbReference>
<dbReference type="Pfam" id="PF00512">
    <property type="entry name" value="HisKA"/>
    <property type="match status" value="1"/>
</dbReference>
<dbReference type="InterPro" id="IPR005467">
    <property type="entry name" value="His_kinase_dom"/>
</dbReference>
<dbReference type="KEGG" id="dol:Dole_3268"/>
<evidence type="ECO:0000256" key="7">
    <source>
        <dbReference type="ARBA" id="ARBA00022989"/>
    </source>
</evidence>
<evidence type="ECO:0000256" key="9">
    <source>
        <dbReference type="PROSITE-ProRule" id="PRU00169"/>
    </source>
</evidence>
<evidence type="ECO:0000259" key="13">
    <source>
        <dbReference type="PROSITE" id="PS50112"/>
    </source>
</evidence>
<dbReference type="SUPFAM" id="SSF55785">
    <property type="entry name" value="PYP-like sensor domain (PAS domain)"/>
    <property type="match status" value="4"/>
</dbReference>
<dbReference type="GO" id="GO:0071555">
    <property type="term" value="P:cell wall organization"/>
    <property type="evidence" value="ECO:0007669"/>
    <property type="project" value="InterPro"/>
</dbReference>
<reference evidence="15 16" key="1">
    <citation type="submission" date="2007-10" db="EMBL/GenBank/DDBJ databases">
        <title>Complete sequence of Desulfococcus oleovorans Hxd3.</title>
        <authorList>
            <consortium name="US DOE Joint Genome Institute"/>
            <person name="Copeland A."/>
            <person name="Lucas S."/>
            <person name="Lapidus A."/>
            <person name="Barry K."/>
            <person name="Glavina del Rio T."/>
            <person name="Dalin E."/>
            <person name="Tice H."/>
            <person name="Pitluck S."/>
            <person name="Kiss H."/>
            <person name="Brettin T."/>
            <person name="Bruce D."/>
            <person name="Detter J.C."/>
            <person name="Han C."/>
            <person name="Schmutz J."/>
            <person name="Larimer F."/>
            <person name="Land M."/>
            <person name="Hauser L."/>
            <person name="Kyrpides N."/>
            <person name="Kim E."/>
            <person name="Wawrik B."/>
            <person name="Richardson P."/>
        </authorList>
    </citation>
    <scope>NUCLEOTIDE SEQUENCE [LARGE SCALE GENOMIC DNA]</scope>
    <source>
        <strain evidence="16">DSM 6200 / JCM 39069 / Hxd3</strain>
    </source>
</reference>
<dbReference type="SUPFAM" id="SSF55874">
    <property type="entry name" value="ATPase domain of HSP90 chaperone/DNA topoisomerase II/histidine kinase"/>
    <property type="match status" value="1"/>
</dbReference>
<dbReference type="Gene3D" id="3.30.565.10">
    <property type="entry name" value="Histidine kinase-like ATPase, C-terminal domain"/>
    <property type="match status" value="1"/>
</dbReference>
<proteinExistence type="predicted"/>
<dbReference type="InterPro" id="IPR000014">
    <property type="entry name" value="PAS"/>
</dbReference>
<dbReference type="InterPro" id="IPR000700">
    <property type="entry name" value="PAS-assoc_C"/>
</dbReference>
<dbReference type="InterPro" id="IPR035965">
    <property type="entry name" value="PAS-like_dom_sf"/>
</dbReference>
<dbReference type="AlphaFoldDB" id="A9A0Q4"/>
<gene>
    <name evidence="15" type="ordered locus">Dole_3268</name>
</gene>
<comment type="catalytic activity">
    <reaction evidence="1">
        <text>ATP + protein L-histidine = ADP + protein N-phospho-L-histidine.</text>
        <dbReference type="EC" id="2.7.13.3"/>
    </reaction>
</comment>
<dbReference type="SMART" id="SM00091">
    <property type="entry name" value="PAS"/>
    <property type="match status" value="3"/>
</dbReference>
<feature type="transmembrane region" description="Helical" evidence="10">
    <location>
        <begin position="35"/>
        <end position="54"/>
    </location>
</feature>
<evidence type="ECO:0000259" key="12">
    <source>
        <dbReference type="PROSITE" id="PS50110"/>
    </source>
</evidence>
<keyword evidence="7 10" id="KW-1133">Transmembrane helix</keyword>
<dbReference type="HOGENOM" id="CLU_000445_114_51_7"/>
<dbReference type="InterPro" id="IPR004358">
    <property type="entry name" value="Sig_transdc_His_kin-like_C"/>
</dbReference>
<evidence type="ECO:0000259" key="14">
    <source>
        <dbReference type="PROSITE" id="PS50113"/>
    </source>
</evidence>
<dbReference type="PRINTS" id="PR00344">
    <property type="entry name" value="BCTRLSENSOR"/>
</dbReference>
<dbReference type="InterPro" id="IPR036890">
    <property type="entry name" value="HATPase_C_sf"/>
</dbReference>
<name>A9A0Q4_DESOH</name>
<dbReference type="NCBIfam" id="TIGR00229">
    <property type="entry name" value="sensory_box"/>
    <property type="match status" value="4"/>
</dbReference>
<dbReference type="PANTHER" id="PTHR43065">
    <property type="entry name" value="SENSOR HISTIDINE KINASE"/>
    <property type="match status" value="1"/>
</dbReference>
<dbReference type="InterPro" id="IPR001610">
    <property type="entry name" value="PAC"/>
</dbReference>
<keyword evidence="6 10" id="KW-0812">Transmembrane</keyword>
<feature type="domain" description="PAC" evidence="14">
    <location>
        <begin position="398"/>
        <end position="450"/>
    </location>
</feature>
<evidence type="ECO:0000256" key="2">
    <source>
        <dbReference type="ARBA" id="ARBA00004651"/>
    </source>
</evidence>
<evidence type="ECO:0000256" key="6">
    <source>
        <dbReference type="ARBA" id="ARBA00022692"/>
    </source>
</evidence>
<dbReference type="Gene3D" id="3.40.50.2300">
    <property type="match status" value="1"/>
</dbReference>
<dbReference type="InterPro" id="IPR011006">
    <property type="entry name" value="CheY-like_superfamily"/>
</dbReference>
<keyword evidence="4" id="KW-1003">Cell membrane</keyword>
<evidence type="ECO:0000313" key="16">
    <source>
        <dbReference type="Proteomes" id="UP000008561"/>
    </source>
</evidence>
<dbReference type="InterPro" id="IPR003594">
    <property type="entry name" value="HATPase_dom"/>
</dbReference>
<evidence type="ECO:0000313" key="15">
    <source>
        <dbReference type="EMBL" id="ABW69071.1"/>
    </source>
</evidence>
<dbReference type="Gene3D" id="3.30.450.20">
    <property type="entry name" value="PAS domain"/>
    <property type="match status" value="4"/>
</dbReference>
<keyword evidence="16" id="KW-1185">Reference proteome</keyword>
<feature type="transmembrane region" description="Helical" evidence="10">
    <location>
        <begin position="94"/>
        <end position="119"/>
    </location>
</feature>
<dbReference type="GO" id="GO:0005886">
    <property type="term" value="C:plasma membrane"/>
    <property type="evidence" value="ECO:0007669"/>
    <property type="project" value="UniProtKB-SubCell"/>
</dbReference>
<dbReference type="InterPro" id="IPR036097">
    <property type="entry name" value="HisK_dim/P_sf"/>
</dbReference>
<dbReference type="GO" id="GO:0000155">
    <property type="term" value="F:phosphorelay sensor kinase activity"/>
    <property type="evidence" value="ECO:0007669"/>
    <property type="project" value="InterPro"/>
</dbReference>
<dbReference type="Proteomes" id="UP000008561">
    <property type="component" value="Chromosome"/>
</dbReference>
<dbReference type="CDD" id="cd00082">
    <property type="entry name" value="HisKA"/>
    <property type="match status" value="1"/>
</dbReference>
<dbReference type="EMBL" id="CP000859">
    <property type="protein sequence ID" value="ABW69071.1"/>
    <property type="molecule type" value="Genomic_DNA"/>
</dbReference>
<dbReference type="PROSITE" id="PS50113">
    <property type="entry name" value="PAC"/>
    <property type="match status" value="2"/>
</dbReference>
<dbReference type="SMART" id="SM00086">
    <property type="entry name" value="PAC"/>
    <property type="match status" value="4"/>
</dbReference>
<dbReference type="eggNOG" id="COG2202">
    <property type="taxonomic scope" value="Bacteria"/>
</dbReference>
<dbReference type="SMART" id="SM00387">
    <property type="entry name" value="HATPase_c"/>
    <property type="match status" value="1"/>
</dbReference>
<feature type="domain" description="PAC" evidence="14">
    <location>
        <begin position="524"/>
        <end position="576"/>
    </location>
</feature>
<keyword evidence="15" id="KW-0418">Kinase</keyword>
<dbReference type="STRING" id="96561.Dole_3268"/>
<feature type="transmembrane region" description="Helical" evidence="10">
    <location>
        <begin position="6"/>
        <end position="23"/>
    </location>
</feature>
<protein>
    <recommendedName>
        <fullName evidence="3">histidine kinase</fullName>
        <ecNumber evidence="3">2.7.13.3</ecNumber>
    </recommendedName>
</protein>
<evidence type="ECO:0000256" key="10">
    <source>
        <dbReference type="SAM" id="Phobius"/>
    </source>
</evidence>
<sequence length="1079" mass="120008">MVYVDLIHNLALLVALSIVSGFIEKRWPRHTRAGIGLQGLLFGGTAVLGMLRPLNLGPGLIFDGRSIMVSLCALFFGPWAAAVASALPMACRVWLGGAGTLTGLLVILSSAVVGLLARYRLQPDTRPPSVQALYLFGMAVHLAMIALMFTLPEGAGMAVIRRIGPPVLLLYPLATILAGKILSDQVKAGQQLAVLLESEKRLRATLDATPFPIAVVDLQDDTIFFWSRSALELFGHTAYTTSEWYQIAYPDPDYRQDVIERWKPFLEKARNSGQTVNTGEYRVTCKDGSERICELYATFLPDNLIVTFSDITEQKKAEASLRSNYALLQIAGETAGFGGWDVDLKTYISTWSDTVADIHEMPHGYAPPVEEGIKFYAPEWRERITRVFTDCAQKGIPYDEEMEILTSKGKRVWVRTIGRSVKDENGRIIKVQGSFQDISEHKRTEGKLKEQAQLFKAVSDNMFDLVALTDLEGNFIFVGASHNILGYDIDSLIGRNVLEFVHPEDVQQVSVSFRDFLSTGDDSRKVEYRYRCADESYLWFETVGRFVRDDNGDLKGIVFSTRDVTERRRIEQELKESEERFRALHNASFGGIAIHDKGLILECNQGLSEITGYTYDELIGMQGLSLISDGTRDKVVRNINAGYEKPYEAEGVRKNGGIYPLRLEARNIRYKGKDVRVVEFRDITENKRAEKEKEHLEAQLSHAQKMESVGRLAGGVAHDFNNMLNVILGYTELALQNMDKDDPLYNDLTEILDAARRSSDITRQLLAFARRQTIAPRTIDLNETVEGMLKMLRRLIGEDIDLAWEPSSGLWLVNMDPAQVDQVLANLLVNARDAIDGVGRVTIETDNAVLDEAYCADRPGFVPGEFVLLAVSDSGCGMDKNTMDNLFEPFFTTKTVGKGTGLGLATVYGIVRQNEGFITVHSEPGQGTTFKIYLPRHVGDAVFEPLFTEPETPLGTGQTVLVVEDEEAILRLADKMLTGMGYTVLTAPGPAAALELAKQHTGPIDLLITDVVMPEMNGRDLAKKLREGYPDLRVLFMSGYTANVIAHRGILDRGVQFIQKPFNKSDLARKVREALGNDE</sequence>
<dbReference type="SMART" id="SM00388">
    <property type="entry name" value="HisKA"/>
    <property type="match status" value="1"/>
</dbReference>
<accession>A9A0Q4</accession>
<evidence type="ECO:0000256" key="5">
    <source>
        <dbReference type="ARBA" id="ARBA00022553"/>
    </source>
</evidence>
<dbReference type="InterPro" id="IPR011620">
    <property type="entry name" value="Sig_transdc_His_kinase_LytS_TM"/>
</dbReference>
<evidence type="ECO:0000256" key="4">
    <source>
        <dbReference type="ARBA" id="ARBA00022475"/>
    </source>
</evidence>
<dbReference type="SUPFAM" id="SSF47384">
    <property type="entry name" value="Homodimeric domain of signal transducing histidine kinase"/>
    <property type="match status" value="1"/>
</dbReference>
<dbReference type="RefSeq" id="WP_012176680.1">
    <property type="nucleotide sequence ID" value="NC_009943.1"/>
</dbReference>
<dbReference type="Pfam" id="PF13426">
    <property type="entry name" value="PAS_9"/>
    <property type="match status" value="1"/>
</dbReference>
<dbReference type="Gene3D" id="1.10.287.130">
    <property type="match status" value="1"/>
</dbReference>
<dbReference type="eggNOG" id="COG0784">
    <property type="taxonomic scope" value="Bacteria"/>
</dbReference>
<evidence type="ECO:0000256" key="1">
    <source>
        <dbReference type="ARBA" id="ARBA00000085"/>
    </source>
</evidence>
<keyword evidence="8 10" id="KW-0472">Membrane</keyword>
<dbReference type="SMART" id="SM00448">
    <property type="entry name" value="REC"/>
    <property type="match status" value="1"/>
</dbReference>
<feature type="domain" description="PAS" evidence="13">
    <location>
        <begin position="576"/>
        <end position="646"/>
    </location>
</feature>
<evidence type="ECO:0000259" key="11">
    <source>
        <dbReference type="PROSITE" id="PS50109"/>
    </source>
</evidence>
<dbReference type="eggNOG" id="COG3275">
    <property type="taxonomic scope" value="Bacteria"/>
</dbReference>
<feature type="modified residue" description="4-aspartylphosphate" evidence="9">
    <location>
        <position position="1010"/>
    </location>
</feature>
<feature type="domain" description="PAS" evidence="13">
    <location>
        <begin position="198"/>
        <end position="237"/>
    </location>
</feature>
<feature type="transmembrane region" description="Helical" evidence="10">
    <location>
        <begin position="131"/>
        <end position="151"/>
    </location>
</feature>
<dbReference type="EC" id="2.7.13.3" evidence="3"/>
<dbReference type="Pfam" id="PF02518">
    <property type="entry name" value="HATPase_c"/>
    <property type="match status" value="1"/>
</dbReference>
<dbReference type="Pfam" id="PF00072">
    <property type="entry name" value="Response_reg"/>
    <property type="match status" value="1"/>
</dbReference>
<dbReference type="SUPFAM" id="SSF52172">
    <property type="entry name" value="CheY-like"/>
    <property type="match status" value="1"/>
</dbReference>
<dbReference type="Pfam" id="PF08447">
    <property type="entry name" value="PAS_3"/>
    <property type="match status" value="2"/>
</dbReference>
<feature type="domain" description="Histidine kinase" evidence="11">
    <location>
        <begin position="715"/>
        <end position="938"/>
    </location>
</feature>
<comment type="subcellular location">
    <subcellularLocation>
        <location evidence="2">Cell membrane</location>
        <topology evidence="2">Multi-pass membrane protein</topology>
    </subcellularLocation>
</comment>
<feature type="domain" description="PAS" evidence="13">
    <location>
        <begin position="483"/>
        <end position="520"/>
    </location>
</feature>
<dbReference type="OrthoDB" id="5476885at2"/>
<dbReference type="eggNOG" id="COG4191">
    <property type="taxonomic scope" value="Bacteria"/>
</dbReference>
<evidence type="ECO:0000256" key="8">
    <source>
        <dbReference type="ARBA" id="ARBA00023136"/>
    </source>
</evidence>
<keyword evidence="15" id="KW-0808">Transferase</keyword>
<keyword evidence="5 9" id="KW-0597">Phosphoprotein</keyword>
<feature type="domain" description="Response regulatory" evidence="12">
    <location>
        <begin position="959"/>
        <end position="1075"/>
    </location>
</feature>
<dbReference type="PROSITE" id="PS50110">
    <property type="entry name" value="RESPONSE_REGULATORY"/>
    <property type="match status" value="1"/>
</dbReference>
<dbReference type="Pfam" id="PF13188">
    <property type="entry name" value="PAS_8"/>
    <property type="match status" value="1"/>
</dbReference>
<dbReference type="CDD" id="cd00130">
    <property type="entry name" value="PAS"/>
    <property type="match status" value="4"/>
</dbReference>
<dbReference type="PROSITE" id="PS50112">
    <property type="entry name" value="PAS"/>
    <property type="match status" value="3"/>
</dbReference>
<organism evidence="15 16">
    <name type="scientific">Desulfosudis oleivorans (strain DSM 6200 / JCM 39069 / Hxd3)</name>
    <name type="common">Desulfococcus oleovorans</name>
    <dbReference type="NCBI Taxonomy" id="96561"/>
    <lineage>
        <taxon>Bacteria</taxon>
        <taxon>Pseudomonadati</taxon>
        <taxon>Thermodesulfobacteriota</taxon>
        <taxon>Desulfobacteria</taxon>
        <taxon>Desulfobacterales</taxon>
        <taxon>Desulfosudaceae</taxon>
        <taxon>Desulfosudis</taxon>
    </lineage>
</organism>
<evidence type="ECO:0000256" key="3">
    <source>
        <dbReference type="ARBA" id="ARBA00012438"/>
    </source>
</evidence>
<feature type="transmembrane region" description="Helical" evidence="10">
    <location>
        <begin position="66"/>
        <end position="87"/>
    </location>
</feature>
<dbReference type="InterPro" id="IPR013655">
    <property type="entry name" value="PAS_fold_3"/>
</dbReference>
<dbReference type="Pfam" id="PF07694">
    <property type="entry name" value="5TM-5TMR_LYT"/>
    <property type="match status" value="1"/>
</dbReference>
<dbReference type="InterPro" id="IPR003661">
    <property type="entry name" value="HisK_dim/P_dom"/>
</dbReference>